<evidence type="ECO:0000256" key="2">
    <source>
        <dbReference type="SAM" id="MobiDB-lite"/>
    </source>
</evidence>
<dbReference type="GO" id="GO:0015074">
    <property type="term" value="P:DNA integration"/>
    <property type="evidence" value="ECO:0007669"/>
    <property type="project" value="InterPro"/>
</dbReference>
<organism evidence="3 4">
    <name type="scientific">Rhodoglobus vestalii</name>
    <dbReference type="NCBI Taxonomy" id="193384"/>
    <lineage>
        <taxon>Bacteria</taxon>
        <taxon>Bacillati</taxon>
        <taxon>Actinomycetota</taxon>
        <taxon>Actinomycetes</taxon>
        <taxon>Micrococcales</taxon>
        <taxon>Microbacteriaceae</taxon>
        <taxon>Rhodoglobus</taxon>
    </lineage>
</organism>
<dbReference type="RefSeq" id="WP_141989943.1">
    <property type="nucleotide sequence ID" value="NZ_VFRA01000001.1"/>
</dbReference>
<feature type="region of interest" description="Disordered" evidence="2">
    <location>
        <begin position="1"/>
        <end position="20"/>
    </location>
</feature>
<dbReference type="OrthoDB" id="5189518at2"/>
<dbReference type="GO" id="GO:0006310">
    <property type="term" value="P:DNA recombination"/>
    <property type="evidence" value="ECO:0007669"/>
    <property type="project" value="UniProtKB-KW"/>
</dbReference>
<reference evidence="3 4" key="1">
    <citation type="submission" date="2019-06" db="EMBL/GenBank/DDBJ databases">
        <title>Sequencing the genomes of 1000 actinobacteria strains.</title>
        <authorList>
            <person name="Klenk H.-P."/>
        </authorList>
    </citation>
    <scope>NUCLEOTIDE SEQUENCE [LARGE SCALE GENOMIC DNA]</scope>
    <source>
        <strain evidence="3 4">DSM 21947</strain>
    </source>
</reference>
<dbReference type="SUPFAM" id="SSF56349">
    <property type="entry name" value="DNA breaking-rejoining enzymes"/>
    <property type="match status" value="1"/>
</dbReference>
<dbReference type="GO" id="GO:0003677">
    <property type="term" value="F:DNA binding"/>
    <property type="evidence" value="ECO:0007669"/>
    <property type="project" value="InterPro"/>
</dbReference>
<keyword evidence="4" id="KW-1185">Reference proteome</keyword>
<dbReference type="InterPro" id="IPR013762">
    <property type="entry name" value="Integrase-like_cat_sf"/>
</dbReference>
<evidence type="ECO:0000313" key="3">
    <source>
        <dbReference type="EMBL" id="TQO19494.1"/>
    </source>
</evidence>
<evidence type="ECO:0000313" key="4">
    <source>
        <dbReference type="Proteomes" id="UP000316560"/>
    </source>
</evidence>
<dbReference type="InterPro" id="IPR011010">
    <property type="entry name" value="DNA_brk_join_enz"/>
</dbReference>
<sequence length="326" mass="36327">MNTSLSTPSTKQAPKTEAPGNGVALSATEVIAQLTRRYKPKQYRLAWDEARSFVMEAVTTTALAGNRDASKLMRIAAPFVMWCVEEHGLELRAELIFAPTLIDRYCTTEFTREGTGGSYRSVLLAISASVLPNSPHKLTAMHKRKIQAPYTAAEMKAHALWAAGQKTALSRHRCMLLVAFTVGAGLQPGELRTLRRTDVTIDDDGVLVRVRGRNERSVPMLREWEEWATLLVDGYPDAELLWGGPRAPSGNNMVSDFMYRTMGVVPVLTRLRATWITTHLRMGTSIKELLRAGGMAQFENLNQYLAYVESAPIAEYRVMLRGDERP</sequence>
<proteinExistence type="predicted"/>
<dbReference type="AlphaFoldDB" id="A0A8H2PXP5"/>
<name>A0A8H2PXP5_9MICO</name>
<gene>
    <name evidence="3" type="ORF">FB472_1051</name>
</gene>
<evidence type="ECO:0008006" key="5">
    <source>
        <dbReference type="Google" id="ProtNLM"/>
    </source>
</evidence>
<dbReference type="Gene3D" id="1.10.443.10">
    <property type="entry name" value="Intergrase catalytic core"/>
    <property type="match status" value="1"/>
</dbReference>
<comment type="caution">
    <text evidence="3">The sequence shown here is derived from an EMBL/GenBank/DDBJ whole genome shotgun (WGS) entry which is preliminary data.</text>
</comment>
<dbReference type="Proteomes" id="UP000316560">
    <property type="component" value="Unassembled WGS sequence"/>
</dbReference>
<keyword evidence="1" id="KW-0233">DNA recombination</keyword>
<evidence type="ECO:0000256" key="1">
    <source>
        <dbReference type="ARBA" id="ARBA00023172"/>
    </source>
</evidence>
<protein>
    <recommendedName>
        <fullName evidence="5">Phage integrase family protein</fullName>
    </recommendedName>
</protein>
<accession>A0A8H2PXP5</accession>
<feature type="compositionally biased region" description="Polar residues" evidence="2">
    <location>
        <begin position="1"/>
        <end position="13"/>
    </location>
</feature>
<dbReference type="EMBL" id="VFRA01000001">
    <property type="protein sequence ID" value="TQO19494.1"/>
    <property type="molecule type" value="Genomic_DNA"/>
</dbReference>